<evidence type="ECO:0000313" key="3">
    <source>
        <dbReference type="EMBL" id="MER2249009.1"/>
    </source>
</evidence>
<evidence type="ECO:0000256" key="1">
    <source>
        <dbReference type="SAM" id="MobiDB-lite"/>
    </source>
</evidence>
<feature type="compositionally biased region" description="Basic and acidic residues" evidence="1">
    <location>
        <begin position="1"/>
        <end position="20"/>
    </location>
</feature>
<evidence type="ECO:0000259" key="2">
    <source>
        <dbReference type="Pfam" id="PF19197"/>
    </source>
</evidence>
<sequence>MSGTAKKTDPKLWDKVKKEVTQSSKGGKPGQWSARKAQMATSEYKKEGGGYAGKKSDDNHLKQWTDEEWDTKSGKESGTTGERYLPKKAREKLSDSEYSRSTAKKRADSAKGRQHSKQPADVAKKAASARKTGKTSNKGGSGATKAELMQKARKQDIPGRSKMTKGELERALSA</sequence>
<feature type="compositionally biased region" description="Basic and acidic residues" evidence="1">
    <location>
        <begin position="43"/>
        <end position="75"/>
    </location>
</feature>
<dbReference type="Pfam" id="PF19197">
    <property type="entry name" value="DUF5872"/>
    <property type="match status" value="1"/>
</dbReference>
<dbReference type="EMBL" id="JBELQE010000025">
    <property type="protein sequence ID" value="MER2249009.1"/>
    <property type="molecule type" value="Genomic_DNA"/>
</dbReference>
<keyword evidence="4" id="KW-1185">Reference proteome</keyword>
<comment type="caution">
    <text evidence="3">The sequence shown here is derived from an EMBL/GenBank/DDBJ whole genome shotgun (WGS) entry which is preliminary data.</text>
</comment>
<feature type="domain" description="DUF5872" evidence="2">
    <location>
        <begin position="8"/>
        <end position="71"/>
    </location>
</feature>
<name>A0ABV1QHZ1_9HYPH</name>
<dbReference type="Proteomes" id="UP001480955">
    <property type="component" value="Unassembled WGS sequence"/>
</dbReference>
<organism evidence="3 4">
    <name type="scientific">Methylorubrum podarium</name>
    <dbReference type="NCBI Taxonomy" id="200476"/>
    <lineage>
        <taxon>Bacteria</taxon>
        <taxon>Pseudomonadati</taxon>
        <taxon>Pseudomonadota</taxon>
        <taxon>Alphaproteobacteria</taxon>
        <taxon>Hyphomicrobiales</taxon>
        <taxon>Methylobacteriaceae</taxon>
        <taxon>Methylorubrum</taxon>
    </lineage>
</organism>
<gene>
    <name evidence="3" type="ORF">ABS772_03670</name>
</gene>
<reference evidence="3 4" key="1">
    <citation type="submission" date="2024-06" db="EMBL/GenBank/DDBJ databases">
        <authorList>
            <person name="Campbell A.G."/>
        </authorList>
    </citation>
    <scope>NUCLEOTIDE SEQUENCE [LARGE SCALE GENOMIC DNA]</scope>
    <source>
        <strain evidence="3 4">EM12</strain>
    </source>
</reference>
<accession>A0ABV1QHZ1</accession>
<proteinExistence type="predicted"/>
<feature type="region of interest" description="Disordered" evidence="1">
    <location>
        <begin position="1"/>
        <end position="174"/>
    </location>
</feature>
<evidence type="ECO:0000313" key="4">
    <source>
        <dbReference type="Proteomes" id="UP001480955"/>
    </source>
</evidence>
<feature type="compositionally biased region" description="Basic and acidic residues" evidence="1">
    <location>
        <begin position="148"/>
        <end position="174"/>
    </location>
</feature>
<protein>
    <recommendedName>
        <fullName evidence="2">DUF5872 domain-containing protein</fullName>
    </recommendedName>
</protein>
<dbReference type="InterPro" id="IPR043803">
    <property type="entry name" value="DUF5872"/>
</dbReference>
<dbReference type="RefSeq" id="WP_350392254.1">
    <property type="nucleotide sequence ID" value="NZ_JBELQE010000025.1"/>
</dbReference>